<organism evidence="1 2">
    <name type="scientific">Clostridium haemolyticum NCTC 9693</name>
    <dbReference type="NCBI Taxonomy" id="1443114"/>
    <lineage>
        <taxon>Bacteria</taxon>
        <taxon>Bacillati</taxon>
        <taxon>Bacillota</taxon>
        <taxon>Clostridia</taxon>
        <taxon>Eubacteriales</taxon>
        <taxon>Clostridiaceae</taxon>
        <taxon>Clostridium</taxon>
    </lineage>
</organism>
<keyword evidence="2" id="KW-1185">Reference proteome</keyword>
<protein>
    <recommendedName>
        <fullName evidence="3">Phage protein</fullName>
    </recommendedName>
</protein>
<evidence type="ECO:0008006" key="3">
    <source>
        <dbReference type="Google" id="ProtNLM"/>
    </source>
</evidence>
<dbReference type="EMBL" id="JENX01000026">
    <property type="protein sequence ID" value="KEI18254.1"/>
    <property type="molecule type" value="Genomic_DNA"/>
</dbReference>
<reference evidence="1 2" key="1">
    <citation type="submission" date="2014-02" db="EMBL/GenBank/DDBJ databases">
        <title>Plasmidome dynamics in the species complex Clostridium novyi sensu lato converts strains of independent lineages into distinctly different pathogens.</title>
        <authorList>
            <person name="Skarin H."/>
            <person name="Segerman B."/>
        </authorList>
    </citation>
    <scope>NUCLEOTIDE SEQUENCE [LARGE SCALE GENOMIC DNA]</scope>
    <source>
        <strain evidence="1 2">NCTC 9693</strain>
    </source>
</reference>
<evidence type="ECO:0000313" key="2">
    <source>
        <dbReference type="Proteomes" id="UP000027937"/>
    </source>
</evidence>
<accession>A0ABR4TGV2</accession>
<dbReference type="RefSeq" id="WP_039228101.1">
    <property type="nucleotide sequence ID" value="NZ_JENX01000026.1"/>
</dbReference>
<dbReference type="Proteomes" id="UP000027937">
    <property type="component" value="Unassembled WGS sequence"/>
</dbReference>
<name>A0ABR4TGV2_CLOHA</name>
<proteinExistence type="predicted"/>
<evidence type="ECO:0000313" key="1">
    <source>
        <dbReference type="EMBL" id="KEI18254.1"/>
    </source>
</evidence>
<sequence length="88" mass="9990">MSKYRKKPVEIEAMQFVGDFASYNKIKEFAKENIEIKGMGTTGPIALIIKTLEGDMLANTGDYIIKGVNGEFYPCKPDIFEKTYERVD</sequence>
<gene>
    <name evidence="1" type="ORF">Z960_03810</name>
</gene>
<comment type="caution">
    <text evidence="1">The sequence shown here is derived from an EMBL/GenBank/DDBJ whole genome shotgun (WGS) entry which is preliminary data.</text>
</comment>